<sequence length="553" mass="63241">MVRLSAYIRSKPDWWLKYKDPVIRNRWKAEALNSTMVWITEKSLLVPLVQAPALCRNGRVDPELKVTLSEAQVEYVLGELGGYDRLLDEPSGIQVSCFDGFWQSDTLISQNTRDALTEAISPLENVPEHMKDWHPRSNNLVLDIVHPSLYCLVYGRSLGYVSPKQDPYAGLLEAVSAPANVEGSDLMSNRFSWLPTDFKVSETGDVTALAYINNIYPSHKSLYKSVEAVLSCFIPMFERVLTDLSHPLPYRIPGDYFKMSHELDELYPEDEMDWHAIAEWEEVWMKKKTLFLPDVPQDGYTGGRENRKCVVKIRGRTIQVIVKLGNIHLTPQNPAYEGGAWHVEGMRNEDIVATGIYYYDNENITHNELAFRAAVAQPQPSEDRRQVDNYDEYSHKILWGLQYNLNSELNQCVGAVSSITGRCIAFPNTYQHCVSPFRLEDPTKPRHRKILAFFLVDPDRPPIPSTSVVPPQQLAWARDALLESAADPASRMHTLPPEIVTMVLNSIDMMDDKEAKDIRLELMDERTPKPRDHFWDDDDGSDVFTRLFNLCEH</sequence>
<accession>A0A4Y7PXW0</accession>
<dbReference type="Pfam" id="PF14033">
    <property type="entry name" value="DUF4246"/>
    <property type="match status" value="1"/>
</dbReference>
<gene>
    <name evidence="3" type="ORF">BD410DRAFT_900277</name>
</gene>
<dbReference type="PANTHER" id="PTHR33119">
    <property type="entry name" value="IFI3P"/>
    <property type="match status" value="1"/>
</dbReference>
<dbReference type="OrthoDB" id="415532at2759"/>
<evidence type="ECO:0000313" key="3">
    <source>
        <dbReference type="EMBL" id="TDL19429.1"/>
    </source>
</evidence>
<feature type="domain" description="DUF4246" evidence="1">
    <location>
        <begin position="71"/>
        <end position="479"/>
    </location>
</feature>
<reference evidence="3 4" key="1">
    <citation type="submission" date="2018-06" db="EMBL/GenBank/DDBJ databases">
        <title>A transcriptomic atlas of mushroom development highlights an independent origin of complex multicellularity.</title>
        <authorList>
            <consortium name="DOE Joint Genome Institute"/>
            <person name="Krizsan K."/>
            <person name="Almasi E."/>
            <person name="Merenyi Z."/>
            <person name="Sahu N."/>
            <person name="Viragh M."/>
            <person name="Koszo T."/>
            <person name="Mondo S."/>
            <person name="Kiss B."/>
            <person name="Balint B."/>
            <person name="Kues U."/>
            <person name="Barry K."/>
            <person name="Hegedus J.C."/>
            <person name="Henrissat B."/>
            <person name="Johnson J."/>
            <person name="Lipzen A."/>
            <person name="Ohm R."/>
            <person name="Nagy I."/>
            <person name="Pangilinan J."/>
            <person name="Yan J."/>
            <person name="Xiong Y."/>
            <person name="Grigoriev I.V."/>
            <person name="Hibbett D.S."/>
            <person name="Nagy L.G."/>
        </authorList>
    </citation>
    <scope>NUCLEOTIDE SEQUENCE [LARGE SCALE GENOMIC DNA]</scope>
    <source>
        <strain evidence="3 4">SZMC22713</strain>
    </source>
</reference>
<evidence type="ECO:0000259" key="2">
    <source>
        <dbReference type="Pfam" id="PF21666"/>
    </source>
</evidence>
<dbReference type="InterPro" id="IPR025340">
    <property type="entry name" value="DUF4246"/>
</dbReference>
<proteinExistence type="predicted"/>
<dbReference type="InterPro" id="IPR049207">
    <property type="entry name" value="DUF4246_N"/>
</dbReference>
<name>A0A4Y7PXW0_9AGAM</name>
<dbReference type="STRING" id="50990.A0A4Y7PXW0"/>
<feature type="domain" description="DUF4246" evidence="2">
    <location>
        <begin position="1"/>
        <end position="30"/>
    </location>
</feature>
<dbReference type="EMBL" id="ML170197">
    <property type="protein sequence ID" value="TDL19429.1"/>
    <property type="molecule type" value="Genomic_DNA"/>
</dbReference>
<dbReference type="VEuPathDB" id="FungiDB:BD410DRAFT_900277"/>
<dbReference type="Proteomes" id="UP000294933">
    <property type="component" value="Unassembled WGS sequence"/>
</dbReference>
<evidence type="ECO:0000259" key="1">
    <source>
        <dbReference type="Pfam" id="PF14033"/>
    </source>
</evidence>
<dbReference type="AlphaFoldDB" id="A0A4Y7PXW0"/>
<dbReference type="InterPro" id="IPR049192">
    <property type="entry name" value="DUF4246_C"/>
</dbReference>
<organism evidence="3 4">
    <name type="scientific">Rickenella mellea</name>
    <dbReference type="NCBI Taxonomy" id="50990"/>
    <lineage>
        <taxon>Eukaryota</taxon>
        <taxon>Fungi</taxon>
        <taxon>Dikarya</taxon>
        <taxon>Basidiomycota</taxon>
        <taxon>Agaricomycotina</taxon>
        <taxon>Agaricomycetes</taxon>
        <taxon>Hymenochaetales</taxon>
        <taxon>Rickenellaceae</taxon>
        <taxon>Rickenella</taxon>
    </lineage>
</organism>
<dbReference type="PANTHER" id="PTHR33119:SF1">
    <property type="entry name" value="FE2OG DIOXYGENASE DOMAIN-CONTAINING PROTEIN"/>
    <property type="match status" value="1"/>
</dbReference>
<protein>
    <submittedName>
        <fullName evidence="3">Uncharacterized protein</fullName>
    </submittedName>
</protein>
<evidence type="ECO:0000313" key="4">
    <source>
        <dbReference type="Proteomes" id="UP000294933"/>
    </source>
</evidence>
<keyword evidence="4" id="KW-1185">Reference proteome</keyword>
<dbReference type="Pfam" id="PF21666">
    <property type="entry name" value="DUF4246_N"/>
    <property type="match status" value="1"/>
</dbReference>